<dbReference type="PATRIC" id="fig|1231392.3.peg.2002"/>
<comment type="caution">
    <text evidence="4">The sequence shown here is derived from an EMBL/GenBank/DDBJ whole genome shotgun (WGS) entry which is preliminary data.</text>
</comment>
<keyword evidence="4" id="KW-0808">Transferase</keyword>
<accession>K2GMR7</accession>
<proteinExistence type="inferred from homology"/>
<dbReference type="SUPFAM" id="SSF53335">
    <property type="entry name" value="S-adenosyl-L-methionine-dependent methyltransferases"/>
    <property type="match status" value="1"/>
</dbReference>
<evidence type="ECO:0000256" key="2">
    <source>
        <dbReference type="ARBA" id="ARBA00013346"/>
    </source>
</evidence>
<name>K2GMR7_9RHOB</name>
<dbReference type="Pfam" id="PF01135">
    <property type="entry name" value="PCMT"/>
    <property type="match status" value="1"/>
</dbReference>
<dbReference type="AlphaFoldDB" id="K2GMR7"/>
<dbReference type="STRING" id="1231392.OCGS_1992"/>
<organism evidence="4 5">
    <name type="scientific">Oceaniovalibus guishaninsula JLT2003</name>
    <dbReference type="NCBI Taxonomy" id="1231392"/>
    <lineage>
        <taxon>Bacteria</taxon>
        <taxon>Pseudomonadati</taxon>
        <taxon>Pseudomonadota</taxon>
        <taxon>Alphaproteobacteria</taxon>
        <taxon>Rhodobacterales</taxon>
        <taxon>Roseobacteraceae</taxon>
        <taxon>Oceaniovalibus</taxon>
    </lineage>
</organism>
<evidence type="ECO:0000256" key="3">
    <source>
        <dbReference type="ARBA" id="ARBA00030757"/>
    </source>
</evidence>
<dbReference type="GO" id="GO:0032259">
    <property type="term" value="P:methylation"/>
    <property type="evidence" value="ECO:0007669"/>
    <property type="project" value="UniProtKB-KW"/>
</dbReference>
<keyword evidence="4" id="KW-0489">Methyltransferase</keyword>
<dbReference type="PANTHER" id="PTHR11579:SF18">
    <property type="entry name" value="PROTEIN-L-ISOASPARTATE O-METHYLTRANSFERASE"/>
    <property type="match status" value="1"/>
</dbReference>
<evidence type="ECO:0000256" key="1">
    <source>
        <dbReference type="ARBA" id="ARBA00005369"/>
    </source>
</evidence>
<protein>
    <recommendedName>
        <fullName evidence="2">Protein-L-isoaspartate O-methyltransferase</fullName>
    </recommendedName>
    <alternativeName>
        <fullName evidence="3">Protein L-isoaspartyl methyltransferase</fullName>
    </alternativeName>
</protein>
<dbReference type="EMBL" id="AMGO01000046">
    <property type="protein sequence ID" value="EKE44011.1"/>
    <property type="molecule type" value="Genomic_DNA"/>
</dbReference>
<sequence>MGWVMADYALRRTMMVDTQVRTADVTSFPLLDAMLRIPRERFVPDALRETAYVGENIPLGPRRVVLEPRTQAKLLEALDIQPGDLVLDLAPGLGYSTAVIAVLAEAVVAVEPDADMAREAQAALVEVGADNATVETGDPTLGAPAHGPYDAIVVEGAVQRVPDSVIDQLAEGGRIGCIFMQGSLGVARVGVKTGGQVSWRYAFNASAPVLEGFDVMPEFTL</sequence>
<comment type="similarity">
    <text evidence="1">Belongs to the methyltransferase superfamily. L-isoaspartyl/D-aspartyl protein methyltransferase family.</text>
</comment>
<evidence type="ECO:0000313" key="4">
    <source>
        <dbReference type="EMBL" id="EKE44011.1"/>
    </source>
</evidence>
<dbReference type="CDD" id="cd02440">
    <property type="entry name" value="AdoMet_MTases"/>
    <property type="match status" value="1"/>
</dbReference>
<dbReference type="Proteomes" id="UP000006765">
    <property type="component" value="Unassembled WGS sequence"/>
</dbReference>
<dbReference type="GO" id="GO:0004719">
    <property type="term" value="F:protein-L-isoaspartate (D-aspartate) O-methyltransferase activity"/>
    <property type="evidence" value="ECO:0007669"/>
    <property type="project" value="InterPro"/>
</dbReference>
<dbReference type="InterPro" id="IPR029063">
    <property type="entry name" value="SAM-dependent_MTases_sf"/>
</dbReference>
<dbReference type="InterPro" id="IPR000682">
    <property type="entry name" value="PCMT"/>
</dbReference>
<dbReference type="PANTHER" id="PTHR11579">
    <property type="entry name" value="PROTEIN-L-ISOASPARTATE O-METHYLTRANSFERASE"/>
    <property type="match status" value="1"/>
</dbReference>
<dbReference type="Gene3D" id="3.40.50.150">
    <property type="entry name" value="Vaccinia Virus protein VP39"/>
    <property type="match status" value="1"/>
</dbReference>
<dbReference type="eggNOG" id="COG2518">
    <property type="taxonomic scope" value="Bacteria"/>
</dbReference>
<reference evidence="4 5" key="1">
    <citation type="journal article" date="2012" name="J. Bacteriol.">
        <title>Draft Genome Sequence of Oceaniovalibus guishaninsula JLT2003T.</title>
        <authorList>
            <person name="Tang K."/>
            <person name="Liu K."/>
            <person name="Jiao N."/>
        </authorList>
    </citation>
    <scope>NUCLEOTIDE SEQUENCE [LARGE SCALE GENOMIC DNA]</scope>
    <source>
        <strain evidence="4 5">JLT2003</strain>
    </source>
</reference>
<gene>
    <name evidence="4" type="ORF">OCGS_1992</name>
</gene>
<keyword evidence="5" id="KW-1185">Reference proteome</keyword>
<dbReference type="GO" id="GO:0005737">
    <property type="term" value="C:cytoplasm"/>
    <property type="evidence" value="ECO:0007669"/>
    <property type="project" value="TreeGrafter"/>
</dbReference>
<evidence type="ECO:0000313" key="5">
    <source>
        <dbReference type="Proteomes" id="UP000006765"/>
    </source>
</evidence>